<dbReference type="SUPFAM" id="SSF51338">
    <property type="entry name" value="Composite domain of metallo-dependent hydrolases"/>
    <property type="match status" value="1"/>
</dbReference>
<organism evidence="2 3">
    <name type="scientific">Brachybacterium kimchii</name>
    <dbReference type="NCBI Taxonomy" id="2942909"/>
    <lineage>
        <taxon>Bacteria</taxon>
        <taxon>Bacillati</taxon>
        <taxon>Actinomycetota</taxon>
        <taxon>Actinomycetes</taxon>
        <taxon>Micrococcales</taxon>
        <taxon>Dermabacteraceae</taxon>
        <taxon>Brachybacterium</taxon>
    </lineage>
</organism>
<dbReference type="InterPro" id="IPR011059">
    <property type="entry name" value="Metal-dep_hydrolase_composite"/>
</dbReference>
<dbReference type="PANTHER" id="PTHR22642">
    <property type="entry name" value="IMIDAZOLONEPROPIONASE"/>
    <property type="match status" value="1"/>
</dbReference>
<dbReference type="Pfam" id="PF07969">
    <property type="entry name" value="Amidohydro_3"/>
    <property type="match status" value="1"/>
</dbReference>
<proteinExistence type="predicted"/>
<reference evidence="2" key="1">
    <citation type="submission" date="2022-05" db="EMBL/GenBank/DDBJ databases">
        <title>Genomic analysis of Brachybacterium sp. CBA3104.</title>
        <authorList>
            <person name="Roh S.W."/>
            <person name="Kim Y.B."/>
            <person name="Kim Y."/>
        </authorList>
    </citation>
    <scope>NUCLEOTIDE SEQUENCE</scope>
    <source>
        <strain evidence="2">CBA3104</strain>
    </source>
</reference>
<gene>
    <name evidence="2" type="ORF">M4486_17405</name>
</gene>
<evidence type="ECO:0000313" key="2">
    <source>
        <dbReference type="EMBL" id="UQN29389.1"/>
    </source>
</evidence>
<dbReference type="EMBL" id="CP097218">
    <property type="protein sequence ID" value="UQN29389.1"/>
    <property type="molecule type" value="Genomic_DNA"/>
</dbReference>
<accession>A0ABY4N7P8</accession>
<name>A0ABY4N7P8_9MICO</name>
<feature type="domain" description="Amidohydrolase 3" evidence="1">
    <location>
        <begin position="40"/>
        <end position="518"/>
    </location>
</feature>
<dbReference type="InterPro" id="IPR013108">
    <property type="entry name" value="Amidohydro_3"/>
</dbReference>
<dbReference type="PANTHER" id="PTHR22642:SF2">
    <property type="entry name" value="PROTEIN LONG AFTER FAR-RED 3"/>
    <property type="match status" value="1"/>
</dbReference>
<dbReference type="InterPro" id="IPR032466">
    <property type="entry name" value="Metal_Hydrolase"/>
</dbReference>
<dbReference type="RefSeq" id="WP_249478586.1">
    <property type="nucleotide sequence ID" value="NZ_CP097218.1"/>
</dbReference>
<sequence>MLVRDLRLLSPSPASPVSIRLRDEVIAEIGADLVPSPGEEVLEAGGALAVPGLWDHHVHVGQTAQGYARLDTSGLASVDEVLREVASAIASRPAGAEALIGFGHRLVDMAGDPTVAGLDAVAGELPVVLIGGDAHHAWMSSAALRALGLPPRRGIVAEDEWFDAVAHLDDLPGVAAHLEAGVGKLQENALARGIVGLTDMEWADNASLWARREARIRVRTATYASGLDGVPGPTGTPIGGSGLVTMGPLKVIADGSLGSRSAYCRHPYAFSGEAGAHPLGGGYGVLSHMADDLAALLARADARGLEVAVHAIGDAAAAVVLDALEEAAAGRENGGVGGRRGGPRIEHAQLLADEDVARMAALGVLASVQPAHLLDDRDPTEEVWPGDAQRSYRFRDLLDAGVDLLMGSDSPVAPVDPWLALSAAVHRSADGREAWFPAQQLQPLEALAASTDGAGVRPVVEAHADLVLLEDPVDGEGPGLFTDVPRGADGVFVESAAREAAARLREVRPLATIVDGRIAFSR</sequence>
<evidence type="ECO:0000259" key="1">
    <source>
        <dbReference type="Pfam" id="PF07969"/>
    </source>
</evidence>
<evidence type="ECO:0000313" key="3">
    <source>
        <dbReference type="Proteomes" id="UP001055868"/>
    </source>
</evidence>
<dbReference type="Gene3D" id="3.20.20.140">
    <property type="entry name" value="Metal-dependent hydrolases"/>
    <property type="match status" value="2"/>
</dbReference>
<dbReference type="SUPFAM" id="SSF51556">
    <property type="entry name" value="Metallo-dependent hydrolases"/>
    <property type="match status" value="1"/>
</dbReference>
<protein>
    <submittedName>
        <fullName evidence="2">Amidohydrolase family protein</fullName>
    </submittedName>
</protein>
<dbReference type="Proteomes" id="UP001055868">
    <property type="component" value="Chromosome"/>
</dbReference>
<keyword evidence="3" id="KW-1185">Reference proteome</keyword>
<dbReference type="Gene3D" id="3.10.310.70">
    <property type="match status" value="1"/>
</dbReference>